<organism evidence="5 6">
    <name type="scientific">Daphnia galeata</name>
    <dbReference type="NCBI Taxonomy" id="27404"/>
    <lineage>
        <taxon>Eukaryota</taxon>
        <taxon>Metazoa</taxon>
        <taxon>Ecdysozoa</taxon>
        <taxon>Arthropoda</taxon>
        <taxon>Crustacea</taxon>
        <taxon>Branchiopoda</taxon>
        <taxon>Diplostraca</taxon>
        <taxon>Cladocera</taxon>
        <taxon>Anomopoda</taxon>
        <taxon>Daphniidae</taxon>
        <taxon>Daphnia</taxon>
    </lineage>
</organism>
<evidence type="ECO:0000313" key="5">
    <source>
        <dbReference type="EMBL" id="CAH0107550.1"/>
    </source>
</evidence>
<comment type="caution">
    <text evidence="5">The sequence shown here is derived from an EMBL/GenBank/DDBJ whole genome shotgun (WGS) entry which is preliminary data.</text>
</comment>
<evidence type="ECO:0000259" key="4">
    <source>
        <dbReference type="Pfam" id="PF14737"/>
    </source>
</evidence>
<reference evidence="5" key="1">
    <citation type="submission" date="2021-11" db="EMBL/GenBank/DDBJ databases">
        <authorList>
            <person name="Schell T."/>
        </authorList>
    </citation>
    <scope>NUCLEOTIDE SEQUENCE</scope>
    <source>
        <strain evidence="5">M5</strain>
    </source>
</reference>
<evidence type="ECO:0000256" key="2">
    <source>
        <dbReference type="ARBA" id="ARBA00023163"/>
    </source>
</evidence>
<proteinExistence type="predicted"/>
<dbReference type="PANTHER" id="PTHR10237:SF1">
    <property type="entry name" value="DEFORMED EPIDERMAL AUTOREGULATORY FACTOR 1 HOMOLOG"/>
    <property type="match status" value="1"/>
</dbReference>
<dbReference type="Proteomes" id="UP000789390">
    <property type="component" value="Unassembled WGS sequence"/>
</dbReference>
<dbReference type="InterPro" id="IPR027974">
    <property type="entry name" value="DUF4470"/>
</dbReference>
<gene>
    <name evidence="5" type="ORF">DGAL_LOCUS10870</name>
</gene>
<evidence type="ECO:0000256" key="3">
    <source>
        <dbReference type="ARBA" id="ARBA00023242"/>
    </source>
</evidence>
<name>A0A8J2RYE1_9CRUS</name>
<dbReference type="PANTHER" id="PTHR10237">
    <property type="entry name" value="DEFORMED EPIDERMAL AUTOREGULATORY FACTOR 1 HOMOLOG SUPPRESSIN"/>
    <property type="match status" value="1"/>
</dbReference>
<keyword evidence="2" id="KW-0804">Transcription</keyword>
<feature type="domain" description="DUF4470" evidence="4">
    <location>
        <begin position="19"/>
        <end position="114"/>
    </location>
</feature>
<keyword evidence="6" id="KW-1185">Reference proteome</keyword>
<dbReference type="OrthoDB" id="5958408at2759"/>
<sequence>MLKTPTRRSVIENSPLYYPFGITRFRNILENLDCGIGFESGIKILFLGCGDLRSTLLATTHANAKNFLIHLNDSNPSILARDILILKILSDMSFNPNKEEDLSFLWDVWYNAEWLEVTKKRFLVILNDILAGRLPDNVFVPDAYQLERLKEVWSSWIALCSKEESELSLFMQKIKKERSTFIRKEYDCWIGGLRELARLSSTDLFTTAVDDIVEHLYLENFVGIEGLSKPVMQKNRDEVRRFFLSGSCRLQSGSSVVCVNPTMLNPTTLCWEVHFSISPFHGYLPLTKEELDTSSDDNLLIRSCQKILKNFVSSYRSRIGVVKINVHLEDFLEFCYASTDQFDVIDCCNLPDQIGLANVLNAATARLSDNPQSTLFTHSMKWEFLADTVKKYVEGSLCVPLSMIPTIYGLRVDNHVELGASSLVNLRRERTNHPVNLKWKKVPSFRNVSLAPSSSLDRCLDQLADKCFDIMFPRCMLGPLPGDKCGMLLYTSLTYDYVVSAMAQRVGGDRWLKENRRCEDWLSGLFDLSQRTTKAWKNGQPVLKLTAHTDKPFNTLRGTPVLRLILIPCTVFNNSMAFKDNFDLSGPGNHMIDNFQFEMKKNREGNETISVSFLLVPNHGLEKSHLAFLMDLADGYPVYIFKALKFFQTEAFLEPHPFAAKESAVQTPSMSPQMTVKNCMESEDQYLLRIDISCSDSVSGLTVTTNRRKPCESAHNVTVSLSQPNNIEPLSMTFPFPILVDEIRATLHRNDHFINLVLKKAVLEPWPHEFQVEHTKWDADKLKLWVEKEIKVENDNFGISRPSLAASCMNSSMVHLVCQFKFSQFQTPSLMEKTPLNLVRCIIREIFQRFTSRKAPRTNFVRICLMGSSAENPDWYLRVHKPIRTSPGGSPMLMISAFDSNLAKSLETRNAASKPKDNNFSRVFGFQKHEETWTVEN</sequence>
<evidence type="ECO:0000256" key="1">
    <source>
        <dbReference type="ARBA" id="ARBA00023015"/>
    </source>
</evidence>
<dbReference type="GO" id="GO:0005634">
    <property type="term" value="C:nucleus"/>
    <property type="evidence" value="ECO:0007669"/>
    <property type="project" value="TreeGrafter"/>
</dbReference>
<evidence type="ECO:0000313" key="6">
    <source>
        <dbReference type="Proteomes" id="UP000789390"/>
    </source>
</evidence>
<keyword evidence="1" id="KW-0805">Transcription regulation</keyword>
<protein>
    <recommendedName>
        <fullName evidence="4">DUF4470 domain-containing protein</fullName>
    </recommendedName>
</protein>
<dbReference type="GO" id="GO:0000981">
    <property type="term" value="F:DNA-binding transcription factor activity, RNA polymerase II-specific"/>
    <property type="evidence" value="ECO:0007669"/>
    <property type="project" value="TreeGrafter"/>
</dbReference>
<dbReference type="InterPro" id="IPR024119">
    <property type="entry name" value="TF_DEAF-1"/>
</dbReference>
<dbReference type="EMBL" id="CAKKLH010000277">
    <property type="protein sequence ID" value="CAH0107550.1"/>
    <property type="molecule type" value="Genomic_DNA"/>
</dbReference>
<keyword evidence="3" id="KW-0539">Nucleus</keyword>
<dbReference type="Pfam" id="PF14737">
    <property type="entry name" value="DUF4470"/>
    <property type="match status" value="1"/>
</dbReference>
<dbReference type="AlphaFoldDB" id="A0A8J2RYE1"/>
<accession>A0A8J2RYE1</accession>